<keyword evidence="1" id="KW-0812">Transmembrane</keyword>
<protein>
    <submittedName>
        <fullName evidence="2">Uncharacterized protein</fullName>
    </submittedName>
</protein>
<evidence type="ECO:0000256" key="1">
    <source>
        <dbReference type="SAM" id="Phobius"/>
    </source>
</evidence>
<evidence type="ECO:0000313" key="2">
    <source>
        <dbReference type="EMBL" id="WOB45914.1"/>
    </source>
</evidence>
<dbReference type="AlphaFoldDB" id="A0AA96Y8W7"/>
<sequence length="127" mass="13845">MGDFSRTYCLAICAVLVPANLLATLQTLIFVGCNRPRSTIRWITSAASLYAVLMLLHILTWFVVGVVMLPTFVLTGLGGLCLGLNAWAIARPQSLSGFLRRLVGWGYVLLPKRFPTTPSLPVLPEQG</sequence>
<gene>
    <name evidence="2" type="ORF">HNI00_19760</name>
</gene>
<keyword evidence="1" id="KW-0472">Membrane</keyword>
<keyword evidence="1" id="KW-1133">Transmembrane helix</keyword>
<dbReference type="KEGG" id="tog:HNI00_19760"/>
<feature type="transmembrane region" description="Helical" evidence="1">
    <location>
        <begin position="42"/>
        <end position="63"/>
    </location>
</feature>
<organism evidence="2">
    <name type="scientific">Thermoleptolyngbya oregonensis NK1-22</name>
    <dbReference type="NCBI Taxonomy" id="2547457"/>
    <lineage>
        <taxon>Bacteria</taxon>
        <taxon>Bacillati</taxon>
        <taxon>Cyanobacteriota</taxon>
        <taxon>Cyanophyceae</taxon>
        <taxon>Oculatellales</taxon>
        <taxon>Oculatellaceae</taxon>
        <taxon>Thermoleptolyngbya</taxon>
    </lineage>
</organism>
<name>A0AA96Y8W7_9CYAN</name>
<dbReference type="PROSITE" id="PS51257">
    <property type="entry name" value="PROKAR_LIPOPROTEIN"/>
    <property type="match status" value="1"/>
</dbReference>
<feature type="transmembrane region" description="Helical" evidence="1">
    <location>
        <begin position="6"/>
        <end position="30"/>
    </location>
</feature>
<accession>A0AA96Y8W7</accession>
<reference evidence="2" key="1">
    <citation type="submission" date="2020-05" db="EMBL/GenBank/DDBJ databases">
        <authorList>
            <person name="Zhu T."/>
            <person name="Keshari N."/>
            <person name="Lu X."/>
        </authorList>
    </citation>
    <scope>NUCLEOTIDE SEQUENCE</scope>
    <source>
        <strain evidence="2">NK1-22</strain>
    </source>
</reference>
<proteinExistence type="predicted"/>
<dbReference type="EMBL" id="CP053540">
    <property type="protein sequence ID" value="WOB45914.1"/>
    <property type="molecule type" value="Genomic_DNA"/>
</dbReference>
<feature type="transmembrane region" description="Helical" evidence="1">
    <location>
        <begin position="69"/>
        <end position="90"/>
    </location>
</feature>